<keyword evidence="3" id="KW-1185">Reference proteome</keyword>
<protein>
    <submittedName>
        <fullName evidence="2">DUF2271 domain-containing protein</fullName>
    </submittedName>
</protein>
<accession>A0A5N0TJL1</accession>
<sequence>MKSPHAPLPKLLYPLLLAALVALPSAASADTLLSVELPRLNVAEYHRPYLAAWVMEQQTGEVTNLAVWYQLDEEGKEWLKDLRQWWRRSGRKLDMPVDAFTGATKPPGVYDIELDGQLAGLPDGQYTLHVEASREVGGRELLKIDFAWPAAEPLNLSAEGEEELGTVTLSLAP</sequence>
<comment type="caution">
    <text evidence="2">The sequence shown here is derived from an EMBL/GenBank/DDBJ whole genome shotgun (WGS) entry which is preliminary data.</text>
</comment>
<dbReference type="InterPro" id="IPR014469">
    <property type="entry name" value="DUF2271"/>
</dbReference>
<evidence type="ECO:0000256" key="1">
    <source>
        <dbReference type="SAM" id="SignalP"/>
    </source>
</evidence>
<dbReference type="Proteomes" id="UP000325372">
    <property type="component" value="Unassembled WGS sequence"/>
</dbReference>
<keyword evidence="1" id="KW-0732">Signal</keyword>
<evidence type="ECO:0000313" key="3">
    <source>
        <dbReference type="Proteomes" id="UP000325372"/>
    </source>
</evidence>
<feature type="signal peptide" evidence="1">
    <location>
        <begin position="1"/>
        <end position="29"/>
    </location>
</feature>
<dbReference type="RefSeq" id="WP_150862446.1">
    <property type="nucleotide sequence ID" value="NZ_VYXP01000001.1"/>
</dbReference>
<feature type="chain" id="PRO_5024342125" evidence="1">
    <location>
        <begin position="30"/>
        <end position="173"/>
    </location>
</feature>
<evidence type="ECO:0000313" key="2">
    <source>
        <dbReference type="EMBL" id="KAA9134096.1"/>
    </source>
</evidence>
<dbReference type="Pfam" id="PF10029">
    <property type="entry name" value="DUF2271"/>
    <property type="match status" value="1"/>
</dbReference>
<name>A0A5N0TJL1_9GAMM</name>
<dbReference type="EMBL" id="VYXP01000001">
    <property type="protein sequence ID" value="KAA9134096.1"/>
    <property type="molecule type" value="Genomic_DNA"/>
</dbReference>
<gene>
    <name evidence="2" type="ORF">F3N42_00675</name>
</gene>
<dbReference type="PIRSF" id="PIRSF014995">
    <property type="entry name" value="UCP014995"/>
    <property type="match status" value="1"/>
</dbReference>
<reference evidence="2 3" key="1">
    <citation type="submission" date="2019-09" db="EMBL/GenBank/DDBJ databases">
        <title>Wenzhouxiangella sp. Genome sequencing and assembly.</title>
        <authorList>
            <person name="Zhang R."/>
        </authorList>
    </citation>
    <scope>NUCLEOTIDE SEQUENCE [LARGE SCALE GENOMIC DNA]</scope>
    <source>
        <strain evidence="2 3">W260</strain>
    </source>
</reference>
<dbReference type="AlphaFoldDB" id="A0A5N0TJL1"/>
<proteinExistence type="predicted"/>
<organism evidence="2 3">
    <name type="scientific">Marinihelvus fidelis</name>
    <dbReference type="NCBI Taxonomy" id="2613842"/>
    <lineage>
        <taxon>Bacteria</taxon>
        <taxon>Pseudomonadati</taxon>
        <taxon>Pseudomonadota</taxon>
        <taxon>Gammaproteobacteria</taxon>
        <taxon>Chromatiales</taxon>
        <taxon>Wenzhouxiangellaceae</taxon>
        <taxon>Marinihelvus</taxon>
    </lineage>
</organism>